<evidence type="ECO:0000256" key="7">
    <source>
        <dbReference type="ARBA" id="ARBA00022833"/>
    </source>
</evidence>
<dbReference type="Proteomes" id="UP000242520">
    <property type="component" value="Unassembled WGS sequence"/>
</dbReference>
<keyword evidence="8 9" id="KW-0482">Metalloprotease</keyword>
<name>A0A1M5PE00_9FIRM</name>
<dbReference type="SUPFAM" id="SSF53187">
    <property type="entry name" value="Zn-dependent exopeptidases"/>
    <property type="match status" value="1"/>
</dbReference>
<evidence type="ECO:0000256" key="11">
    <source>
        <dbReference type="SAM" id="Coils"/>
    </source>
</evidence>
<dbReference type="PANTHER" id="PTHR28570:SF2">
    <property type="entry name" value="M18 FAMILY AMINOPEPTIDASE 1-RELATED"/>
    <property type="match status" value="1"/>
</dbReference>
<dbReference type="InterPro" id="IPR001948">
    <property type="entry name" value="Peptidase_M18"/>
</dbReference>
<feature type="coiled-coil region" evidence="11">
    <location>
        <begin position="306"/>
        <end position="333"/>
    </location>
</feature>
<keyword evidence="6 9" id="KW-0378">Hydrolase</keyword>
<protein>
    <recommendedName>
        <fullName evidence="10">M18 family aminopeptidase</fullName>
        <ecNumber evidence="10">3.4.11.-</ecNumber>
    </recommendedName>
</protein>
<proteinExistence type="inferred from homology"/>
<sequence length="460" mass="51096">MSLTYEFKSAWKNLKDGEMDNLMNYSKEYMDFLDNSKTERRCVEEIIKKAKQNGFISLDEVIKSGKLQSGCKVYANNRGKGVALFIIGKENLEKGMRIIGSHVDSPRLDLKPFPLYEDGNLALLKTHYYGGIKKYQWTCIPLSLHGVVLKNDGTKVDINIGEDENDPVLYITDLLIHLAKDQMGKKLSEGITGEGLNVIIGHIPMKDEEKDVVKQNILRFLNEKYSITEEDFVSAEIEVVPAGKARDVGIDRAMIASYGHDDRVCTFAAFKSMLEIENPEYTAVGLFVDKEEVGSMGNTGMESRFFENVVAELINLQENYSDLKLRRALANSKVLSADVTCGFDPNFPDVVDKRNAAFMGHGVVITKYTGARGKAGCNDANAEFVSEIRKLFSENGVTWQIGELGKVDQGGGGTIAYILANYGAEVVDCGVPVLSMHAPIEVVSKVDCYETYKAYKSFLK</sequence>
<dbReference type="NCBIfam" id="NF002600">
    <property type="entry name" value="PRK02256.1"/>
    <property type="match status" value="1"/>
</dbReference>
<keyword evidence="3 9" id="KW-0031">Aminopeptidase</keyword>
<dbReference type="STRING" id="1123350.SAMN02744040_00431"/>
<dbReference type="GO" id="GO:0006508">
    <property type="term" value="P:proteolysis"/>
    <property type="evidence" value="ECO:0007669"/>
    <property type="project" value="UniProtKB-KW"/>
</dbReference>
<dbReference type="EC" id="3.4.11.-" evidence="10"/>
<keyword evidence="4 9" id="KW-0645">Protease</keyword>
<dbReference type="GO" id="GO:0008270">
    <property type="term" value="F:zinc ion binding"/>
    <property type="evidence" value="ECO:0007669"/>
    <property type="project" value="InterPro"/>
</dbReference>
<dbReference type="PRINTS" id="PR00932">
    <property type="entry name" value="AMINO1PTASE"/>
</dbReference>
<comment type="similarity">
    <text evidence="2 9">Belongs to the peptidase M18 family.</text>
</comment>
<keyword evidence="5 9" id="KW-0479">Metal-binding</keyword>
<evidence type="ECO:0000256" key="2">
    <source>
        <dbReference type="ARBA" id="ARBA00008290"/>
    </source>
</evidence>
<dbReference type="GO" id="GO:0005737">
    <property type="term" value="C:cytoplasm"/>
    <property type="evidence" value="ECO:0007669"/>
    <property type="project" value="UniProtKB-ARBA"/>
</dbReference>
<evidence type="ECO:0000313" key="12">
    <source>
        <dbReference type="EMBL" id="SHG99995.1"/>
    </source>
</evidence>
<dbReference type="RefSeq" id="WP_072723239.1">
    <property type="nucleotide sequence ID" value="NZ_FQXH01000006.1"/>
</dbReference>
<dbReference type="FunFam" id="2.30.250.10:FF:000006">
    <property type="entry name" value="Probable M18 family aminopeptidase 1"/>
    <property type="match status" value="1"/>
</dbReference>
<dbReference type="Pfam" id="PF02127">
    <property type="entry name" value="Peptidase_M18"/>
    <property type="match status" value="1"/>
</dbReference>
<reference evidence="13" key="1">
    <citation type="submission" date="2016-11" db="EMBL/GenBank/DDBJ databases">
        <authorList>
            <person name="Varghese N."/>
            <person name="Submissions S."/>
        </authorList>
    </citation>
    <scope>NUCLEOTIDE SEQUENCE [LARGE SCALE GENOMIC DNA]</scope>
    <source>
        <strain evidence="13">DSM 15285</strain>
    </source>
</reference>
<dbReference type="PANTHER" id="PTHR28570">
    <property type="entry name" value="ASPARTYL AMINOPEPTIDASE"/>
    <property type="match status" value="1"/>
</dbReference>
<evidence type="ECO:0000256" key="6">
    <source>
        <dbReference type="ARBA" id="ARBA00022801"/>
    </source>
</evidence>
<dbReference type="SUPFAM" id="SSF101821">
    <property type="entry name" value="Aminopeptidase/glucanase lid domain"/>
    <property type="match status" value="1"/>
</dbReference>
<evidence type="ECO:0000256" key="5">
    <source>
        <dbReference type="ARBA" id="ARBA00022723"/>
    </source>
</evidence>
<evidence type="ECO:0000256" key="3">
    <source>
        <dbReference type="ARBA" id="ARBA00022438"/>
    </source>
</evidence>
<evidence type="ECO:0000256" key="8">
    <source>
        <dbReference type="ARBA" id="ARBA00023049"/>
    </source>
</evidence>
<dbReference type="GO" id="GO:0008237">
    <property type="term" value="F:metallopeptidase activity"/>
    <property type="evidence" value="ECO:0007669"/>
    <property type="project" value="UniProtKB-KW"/>
</dbReference>
<keyword evidence="13" id="KW-1185">Reference proteome</keyword>
<dbReference type="Gene3D" id="2.30.250.10">
    <property type="entry name" value="Aminopeptidase i, Domain 2"/>
    <property type="match status" value="1"/>
</dbReference>
<evidence type="ECO:0000256" key="4">
    <source>
        <dbReference type="ARBA" id="ARBA00022670"/>
    </source>
</evidence>
<evidence type="ECO:0000256" key="1">
    <source>
        <dbReference type="ARBA" id="ARBA00001947"/>
    </source>
</evidence>
<accession>A0A1M5PE00</accession>
<dbReference type="InterPro" id="IPR023358">
    <property type="entry name" value="Peptidase_M18_dom2"/>
</dbReference>
<dbReference type="OrthoDB" id="89722at2"/>
<keyword evidence="11" id="KW-0175">Coiled coil</keyword>
<dbReference type="AlphaFoldDB" id="A0A1M5PE00"/>
<dbReference type="GO" id="GO:0004177">
    <property type="term" value="F:aminopeptidase activity"/>
    <property type="evidence" value="ECO:0007669"/>
    <property type="project" value="UniProtKB-KW"/>
</dbReference>
<dbReference type="EMBL" id="FQXH01000006">
    <property type="protein sequence ID" value="SHG99995.1"/>
    <property type="molecule type" value="Genomic_DNA"/>
</dbReference>
<dbReference type="CDD" id="cd05659">
    <property type="entry name" value="M18_API"/>
    <property type="match status" value="1"/>
</dbReference>
<comment type="cofactor">
    <cofactor evidence="1 10">
        <name>Zn(2+)</name>
        <dbReference type="ChEBI" id="CHEBI:29105"/>
    </cofactor>
</comment>
<gene>
    <name evidence="12" type="ORF">SAMN02744040_00431</name>
</gene>
<dbReference type="Gene3D" id="3.40.630.10">
    <property type="entry name" value="Zn peptidases"/>
    <property type="match status" value="1"/>
</dbReference>
<evidence type="ECO:0000256" key="9">
    <source>
        <dbReference type="RuleBase" id="RU004386"/>
    </source>
</evidence>
<evidence type="ECO:0000313" key="13">
    <source>
        <dbReference type="Proteomes" id="UP000242520"/>
    </source>
</evidence>
<keyword evidence="7 9" id="KW-0862">Zinc</keyword>
<organism evidence="12 13">
    <name type="scientific">Tepidibacter thalassicus DSM 15285</name>
    <dbReference type="NCBI Taxonomy" id="1123350"/>
    <lineage>
        <taxon>Bacteria</taxon>
        <taxon>Bacillati</taxon>
        <taxon>Bacillota</taxon>
        <taxon>Clostridia</taxon>
        <taxon>Peptostreptococcales</taxon>
        <taxon>Peptostreptococcaceae</taxon>
        <taxon>Tepidibacter</taxon>
    </lineage>
</organism>
<evidence type="ECO:0000256" key="10">
    <source>
        <dbReference type="RuleBase" id="RU004387"/>
    </source>
</evidence>